<reference evidence="1" key="1">
    <citation type="journal article" date="2015" name="Nature">
        <title>Complex archaea that bridge the gap between prokaryotes and eukaryotes.</title>
        <authorList>
            <person name="Spang A."/>
            <person name="Saw J.H."/>
            <person name="Jorgensen S.L."/>
            <person name="Zaremba-Niedzwiedzka K."/>
            <person name="Martijn J."/>
            <person name="Lind A.E."/>
            <person name="van Eijk R."/>
            <person name="Schleper C."/>
            <person name="Guy L."/>
            <person name="Ettema T.J."/>
        </authorList>
    </citation>
    <scope>NUCLEOTIDE SEQUENCE</scope>
</reference>
<dbReference type="AlphaFoldDB" id="A0A0F9TGT2"/>
<sequence length="707" mass="75613">MPEIKKDTTSVIRYIMVVDSTDGSPETGATITSFDLQYTRQGATPAAKEDATALAATNSAWRASGAIMIEIDSTSSPGLYRVDWPDAAFATGVESVILVVTQTGFAPAVEEITLVDNVVSDAIDGSGRVDVGTWLGTAVTLSASAPDVNIQSSDNIALTAQQKLDVNFEADTALSDLNLDHLMKTATASATDLTAEVADNTVLAYLLTNDGNTSDYDDGTMSLEAATTARLLFFSGTSTGSSTTTKVFVQSGDPPTGGADDDYNDTLLAVWRGTDKSTARVNIRVVTDYDDSDPSFTLDSALGFTPQANDLVEVYVADAGALASLSKLTTGFGSAAPDTLEAYLRAIMSKGATAPANAGTYDPATDSLEYIGERVALIEGAGFATGTDSLKEIRDAIDTLVAPSVVSASALSGSGFLSDCVTLIRRMTDEPGIVPKYTDSDMVEQLTSAMTVIMSEIHNNTDHNIICRFDVDLVSGTQSYILPPNVGEVWAVRKMSATAPVIPIYEVWSDNHWSSHQSGFVIEGNEFRLLTDWRSTDTLEILYVPNGESFMHKATADSAAAGTITFPSSVTDGTLDTRANAYAGYLCRLLSDTGGYVQERTINSYVNTTRVATLTTDWDPTPTGTIVYEVLPSFSNIIKHCACMQAAMDVLGNENKTKRMQAIERRYLVKIRALRQMITKKSSRFGGHMIGDTSDNDTRGDYYGWLV</sequence>
<dbReference type="EMBL" id="LAZR01000231">
    <property type="protein sequence ID" value="KKN80445.1"/>
    <property type="molecule type" value="Genomic_DNA"/>
</dbReference>
<organism evidence="1">
    <name type="scientific">marine sediment metagenome</name>
    <dbReference type="NCBI Taxonomy" id="412755"/>
    <lineage>
        <taxon>unclassified sequences</taxon>
        <taxon>metagenomes</taxon>
        <taxon>ecological metagenomes</taxon>
    </lineage>
</organism>
<evidence type="ECO:0000313" key="1">
    <source>
        <dbReference type="EMBL" id="KKN80445.1"/>
    </source>
</evidence>
<comment type="caution">
    <text evidence="1">The sequence shown here is derived from an EMBL/GenBank/DDBJ whole genome shotgun (WGS) entry which is preliminary data.</text>
</comment>
<proteinExistence type="predicted"/>
<protein>
    <submittedName>
        <fullName evidence="1">Uncharacterized protein</fullName>
    </submittedName>
</protein>
<name>A0A0F9TGT2_9ZZZZ</name>
<accession>A0A0F9TGT2</accession>
<gene>
    <name evidence="1" type="ORF">LCGC14_0330380</name>
</gene>